<evidence type="ECO:0000259" key="4">
    <source>
        <dbReference type="PROSITE" id="PS51755"/>
    </source>
</evidence>
<dbReference type="InterPro" id="IPR036388">
    <property type="entry name" value="WH-like_DNA-bd_sf"/>
</dbReference>
<dbReference type="SUPFAM" id="SSF46894">
    <property type="entry name" value="C-terminal effector domain of the bipartite response regulators"/>
    <property type="match status" value="1"/>
</dbReference>
<dbReference type="Gene3D" id="1.10.10.10">
    <property type="entry name" value="Winged helix-like DNA-binding domain superfamily/Winged helix DNA-binding domain"/>
    <property type="match status" value="1"/>
</dbReference>
<sequence length="747" mass="85181">MYQFKQFQFNPQLETLKWDDQSRILRPKVAQLLAFFLANPNQLLTREHLLSSLWLHGEYRDAALTQSIQELRKILCDNAQQPEFIKTVPQKGYMWVAPVKSVLLPAEQNNTKFWKIKYSLLVLGFISVIGIAIGSVYYTKQQAPIASSEQQLPRLLVASVENLTGQTQLDWWGYALQQQLKQAAHPYFSVLDEVSFSDQSLLDVMRHNADIGFSGKLTQQQQRYVLHYQINRREQPPQKGQLISEDLHTPINEIVNQLVAILSGHTESVWTESISDVRQSRQNYLAGLHALTYQGVGAALPYFKAALAHDENNHAAQLELANGLWKVGSWQAALAHFENIDNLEPNSYLFIRYHLYLGRYWLYRGDFAQVEVSLKHAMATAQALNHQRLLARSYQLQADLGWLQLNWQKHSKAMHSAKVLLGAGAFSNSESQRAFYLANPPQAGLEQSAELDMVDNLKVVTKAITYYHQQGQQASLMLSYFALGQNYLATLSVREDALAQALDMAIQQNNQYIKNSILLYMAFYAIQLHQGERALAYLARLSLDEQANAQLLVQQQFLNAMANMDIALSSTMVEQEAWHRATTAFELLLLRSQLDPITRANTQLMLAWLLIAKQDYARALKLITAARLAYKQYELTDSRAFTRYTQMYIQVAQSNYLHAIAMMGVEPEQKLEALYGSYAYAQLGQTDKAFTLLRNTKRQFSRQWQPQDEALADKIAIRLNNGGGRSLTLAQLPPPYSVYCQSEWVLE</sequence>
<dbReference type="Pfam" id="PF00486">
    <property type="entry name" value="Trans_reg_C"/>
    <property type="match status" value="1"/>
</dbReference>
<protein>
    <recommendedName>
        <fullName evidence="4">OmpR/PhoB-type domain-containing protein</fullName>
    </recommendedName>
</protein>
<keyword evidence="1 2" id="KW-0238">DNA-binding</keyword>
<evidence type="ECO:0000256" key="2">
    <source>
        <dbReference type="PROSITE-ProRule" id="PRU01091"/>
    </source>
</evidence>
<feature type="transmembrane region" description="Helical" evidence="3">
    <location>
        <begin position="118"/>
        <end position="138"/>
    </location>
</feature>
<feature type="DNA-binding region" description="OmpR/PhoB-type" evidence="2">
    <location>
        <begin position="1"/>
        <end position="97"/>
    </location>
</feature>
<evidence type="ECO:0000256" key="1">
    <source>
        <dbReference type="ARBA" id="ARBA00023125"/>
    </source>
</evidence>
<evidence type="ECO:0000256" key="3">
    <source>
        <dbReference type="SAM" id="Phobius"/>
    </source>
</evidence>
<organism evidence="5 6">
    <name type="scientific">Pseudoalteromonas holothuriae</name>
    <dbReference type="NCBI Taxonomy" id="2963714"/>
    <lineage>
        <taxon>Bacteria</taxon>
        <taxon>Pseudomonadati</taxon>
        <taxon>Pseudomonadota</taxon>
        <taxon>Gammaproteobacteria</taxon>
        <taxon>Alteromonadales</taxon>
        <taxon>Pseudoalteromonadaceae</taxon>
        <taxon>Pseudoalteromonas</taxon>
    </lineage>
</organism>
<dbReference type="Proteomes" id="UP001152485">
    <property type="component" value="Unassembled WGS sequence"/>
</dbReference>
<feature type="domain" description="OmpR/PhoB-type" evidence="4">
    <location>
        <begin position="1"/>
        <end position="97"/>
    </location>
</feature>
<name>A0ABM9GKY4_9GAMM</name>
<comment type="caution">
    <text evidence="5">The sequence shown here is derived from an EMBL/GenBank/DDBJ whole genome shotgun (WGS) entry which is preliminary data.</text>
</comment>
<gene>
    <name evidence="5" type="ORF">PSECIP111951_02861</name>
</gene>
<evidence type="ECO:0000313" key="6">
    <source>
        <dbReference type="Proteomes" id="UP001152485"/>
    </source>
</evidence>
<dbReference type="InterPro" id="IPR011990">
    <property type="entry name" value="TPR-like_helical_dom_sf"/>
</dbReference>
<dbReference type="RefSeq" id="WP_261594168.1">
    <property type="nucleotide sequence ID" value="NZ_CAMAPD010000014.1"/>
</dbReference>
<keyword evidence="3" id="KW-1133">Transmembrane helix</keyword>
<proteinExistence type="predicted"/>
<dbReference type="EMBL" id="CAMAPD010000014">
    <property type="protein sequence ID" value="CAH9063230.1"/>
    <property type="molecule type" value="Genomic_DNA"/>
</dbReference>
<dbReference type="Gene3D" id="1.25.40.10">
    <property type="entry name" value="Tetratricopeptide repeat domain"/>
    <property type="match status" value="1"/>
</dbReference>
<dbReference type="CDD" id="cd00383">
    <property type="entry name" value="trans_reg_C"/>
    <property type="match status" value="1"/>
</dbReference>
<dbReference type="SUPFAM" id="SSF48452">
    <property type="entry name" value="TPR-like"/>
    <property type="match status" value="1"/>
</dbReference>
<evidence type="ECO:0000313" key="5">
    <source>
        <dbReference type="EMBL" id="CAH9063230.1"/>
    </source>
</evidence>
<keyword evidence="3" id="KW-0472">Membrane</keyword>
<dbReference type="InterPro" id="IPR016032">
    <property type="entry name" value="Sig_transdc_resp-reg_C-effctor"/>
</dbReference>
<dbReference type="PROSITE" id="PS51755">
    <property type="entry name" value="OMPR_PHOB"/>
    <property type="match status" value="1"/>
</dbReference>
<dbReference type="SMART" id="SM00862">
    <property type="entry name" value="Trans_reg_C"/>
    <property type="match status" value="1"/>
</dbReference>
<keyword evidence="3" id="KW-0812">Transmembrane</keyword>
<dbReference type="InterPro" id="IPR001867">
    <property type="entry name" value="OmpR/PhoB-type_DNA-bd"/>
</dbReference>
<accession>A0ABM9GKY4</accession>
<reference evidence="5 6" key="1">
    <citation type="submission" date="2022-07" db="EMBL/GenBank/DDBJ databases">
        <authorList>
            <person name="Criscuolo A."/>
        </authorList>
    </citation>
    <scope>NUCLEOTIDE SEQUENCE [LARGE SCALE GENOMIC DNA]</scope>
    <source>
        <strain evidence="6">CIP 111951</strain>
    </source>
</reference>